<evidence type="ECO:0000313" key="6">
    <source>
        <dbReference type="EMBL" id="JAW08639.1"/>
    </source>
</evidence>
<reference evidence="6" key="1">
    <citation type="journal article" date="2018" name="PLoS Negl. Trop. Dis.">
        <title>An insight into the salivary gland and fat body transcriptome of Panstrongylus lignarius (Hemiptera: Heteroptera), the main vector of Chagas disease in Peru.</title>
        <authorList>
            <person name="Nevoa J.C."/>
            <person name="Mendes M.T."/>
            <person name="da Silva M.V."/>
            <person name="Soares S.C."/>
            <person name="Oliveira C.J.F."/>
            <person name="Ribeiro J.M.C."/>
        </authorList>
    </citation>
    <scope>NUCLEOTIDE SEQUENCE</scope>
</reference>
<dbReference type="InterPro" id="IPR037516">
    <property type="entry name" value="Tripartite_DENN"/>
</dbReference>
<dbReference type="InterPro" id="IPR005113">
    <property type="entry name" value="uDENN_dom"/>
</dbReference>
<dbReference type="InterPro" id="IPR001194">
    <property type="entry name" value="cDENN_dom"/>
</dbReference>
<comment type="subcellular location">
    <subcellularLocation>
        <location evidence="1">Cytoplasmic vesicle</location>
        <location evidence="1">Clathrin-coated vesicle</location>
    </subcellularLocation>
</comment>
<accession>A0A224XKT9</accession>
<evidence type="ECO:0000259" key="5">
    <source>
        <dbReference type="PROSITE" id="PS50211"/>
    </source>
</evidence>
<dbReference type="FunFam" id="3.30.450.200:FF:000003">
    <property type="entry name" value="DENN domain containing 1A"/>
    <property type="match status" value="1"/>
</dbReference>
<dbReference type="GO" id="GO:0005085">
    <property type="term" value="F:guanyl-nucleotide exchange factor activity"/>
    <property type="evidence" value="ECO:0007669"/>
    <property type="project" value="UniProtKB-KW"/>
</dbReference>
<sequence length="700" mass="79013">MGSRIRDNVHHLFECFCEVVKPQADEKEAWIIQKFPDVYKDEEVLKSVPKFAYPCDFDNSVIQHYSFVLTSVDSKWTFGFCRHDPKSATAVVLLSFLPWHETFYKLLNSISDLIHNAQIDLLSPFLNKVYTSKVPDPGMSFQVPLNNNTNSVFVCQAPKQFQLPSIPENRNLTEYYNAVDCDNMIRIFASMLYERRIVFTSKRLYRLSACVQAANAIIYPMNWQHIFIPVLPTHLVDYLLAPMPYLIGVPNTLLDKVRKADVGDVVILDADNNTVESPFDDLGSLPQDIVKQLKSQLKNRASLLGDGVSRAFLRALVHLIGGYRDALNVNQGEKITFNSEAFVESRPSNMQPFLRKILELQIFQQFIDERLAMLNEGRGFSDEFELEAWNYCDKNSSKLKAQYKEWTYTMKKEGTAFFKSVKTRANPAVKSAVKTVKERGKDVGKAYKGIRSKLRDLGDEKGKQRAHVATAPSTSFRKDILNKQRRSAAPDMSQSQAPYSALTPTSPDHGENSALQFSPLNMDLMGDLQDVLFNKCSLLETPGQTPNKMIKPVRSFDNFTTGNGSLLENSVFPTDIGAAGSDDSVFLLGTKSEQQSQKPTSTHKPEKSQVKSSSSETVDLIRLDSTPSDEFDPLENGEGLGHSLTNPLYPYFSGQASDTHRDLDLLRFTEKIKLQFSHNSLKLLFLKNVSNNCDRLIILV</sequence>
<dbReference type="EMBL" id="GFTR01007787">
    <property type="protein sequence ID" value="JAW08639.1"/>
    <property type="molecule type" value="Transcribed_RNA"/>
</dbReference>
<feature type="domain" description="UDENN" evidence="5">
    <location>
        <begin position="14"/>
        <end position="377"/>
    </location>
</feature>
<dbReference type="Gene3D" id="3.30.450.200">
    <property type="match status" value="1"/>
</dbReference>
<dbReference type="SMART" id="SM00801">
    <property type="entry name" value="dDENN"/>
    <property type="match status" value="1"/>
</dbReference>
<feature type="region of interest" description="Disordered" evidence="4">
    <location>
        <begin position="456"/>
        <end position="515"/>
    </location>
</feature>
<dbReference type="PANTHER" id="PTHR13196">
    <property type="entry name" value="DENN DOMAIN-CONTAINING"/>
    <property type="match status" value="1"/>
</dbReference>
<keyword evidence="3" id="KW-0968">Cytoplasmic vesicle</keyword>
<dbReference type="SMART" id="SM00800">
    <property type="entry name" value="uDENN"/>
    <property type="match status" value="1"/>
</dbReference>
<name>A0A224XKT9_9HEMI</name>
<keyword evidence="2" id="KW-0344">Guanine-nucleotide releasing factor</keyword>
<proteinExistence type="predicted"/>
<organism evidence="6">
    <name type="scientific">Panstrongylus lignarius</name>
    <dbReference type="NCBI Taxonomy" id="156445"/>
    <lineage>
        <taxon>Eukaryota</taxon>
        <taxon>Metazoa</taxon>
        <taxon>Ecdysozoa</taxon>
        <taxon>Arthropoda</taxon>
        <taxon>Hexapoda</taxon>
        <taxon>Insecta</taxon>
        <taxon>Pterygota</taxon>
        <taxon>Neoptera</taxon>
        <taxon>Paraneoptera</taxon>
        <taxon>Hemiptera</taxon>
        <taxon>Heteroptera</taxon>
        <taxon>Panheteroptera</taxon>
        <taxon>Cimicomorpha</taxon>
        <taxon>Reduviidae</taxon>
        <taxon>Triatominae</taxon>
        <taxon>Panstrongylus</taxon>
    </lineage>
</organism>
<evidence type="ECO:0000256" key="2">
    <source>
        <dbReference type="ARBA" id="ARBA00022658"/>
    </source>
</evidence>
<dbReference type="Pfam" id="PF03455">
    <property type="entry name" value="dDENN"/>
    <property type="match status" value="1"/>
</dbReference>
<feature type="compositionally biased region" description="Polar residues" evidence="4">
    <location>
        <begin position="492"/>
        <end position="506"/>
    </location>
</feature>
<feature type="compositionally biased region" description="Polar residues" evidence="4">
    <location>
        <begin position="592"/>
        <end position="602"/>
    </location>
</feature>
<feature type="region of interest" description="Disordered" evidence="4">
    <location>
        <begin position="592"/>
        <end position="619"/>
    </location>
</feature>
<dbReference type="GO" id="GO:1901981">
    <property type="term" value="F:phosphatidylinositol phosphate binding"/>
    <property type="evidence" value="ECO:0007669"/>
    <property type="project" value="TreeGrafter"/>
</dbReference>
<dbReference type="GO" id="GO:0032456">
    <property type="term" value="P:endocytic recycling"/>
    <property type="evidence" value="ECO:0007669"/>
    <property type="project" value="TreeGrafter"/>
</dbReference>
<evidence type="ECO:0000256" key="4">
    <source>
        <dbReference type="SAM" id="MobiDB-lite"/>
    </source>
</evidence>
<evidence type="ECO:0000256" key="3">
    <source>
        <dbReference type="ARBA" id="ARBA00023329"/>
    </source>
</evidence>
<evidence type="ECO:0000256" key="1">
    <source>
        <dbReference type="ARBA" id="ARBA00004132"/>
    </source>
</evidence>
<dbReference type="InterPro" id="IPR005112">
    <property type="entry name" value="dDENN_dom"/>
</dbReference>
<dbReference type="Pfam" id="PF02141">
    <property type="entry name" value="DENN"/>
    <property type="match status" value="1"/>
</dbReference>
<dbReference type="InterPro" id="IPR040032">
    <property type="entry name" value="DENND1A/B/C"/>
</dbReference>
<dbReference type="GO" id="GO:0006897">
    <property type="term" value="P:endocytosis"/>
    <property type="evidence" value="ECO:0007669"/>
    <property type="project" value="TreeGrafter"/>
</dbReference>
<protein>
    <submittedName>
        <fullName evidence="6">Putative ras signaling inhibitor st5</fullName>
    </submittedName>
</protein>
<dbReference type="PROSITE" id="PS50211">
    <property type="entry name" value="DENN"/>
    <property type="match status" value="1"/>
</dbReference>
<dbReference type="SMART" id="SM00799">
    <property type="entry name" value="DENN"/>
    <property type="match status" value="1"/>
</dbReference>
<dbReference type="InterPro" id="IPR043153">
    <property type="entry name" value="DENN_C"/>
</dbReference>
<dbReference type="PANTHER" id="PTHR13196:SF14">
    <property type="entry name" value="UDENN DOMAIN-CONTAINING PROTEIN"/>
    <property type="match status" value="1"/>
</dbReference>
<dbReference type="Gene3D" id="6.10.140.1000">
    <property type="match status" value="1"/>
</dbReference>
<dbReference type="GO" id="GO:0005829">
    <property type="term" value="C:cytosol"/>
    <property type="evidence" value="ECO:0007669"/>
    <property type="project" value="TreeGrafter"/>
</dbReference>
<dbReference type="AlphaFoldDB" id="A0A224XKT9"/>
<dbReference type="FunFam" id="3.40.50.11500:FF:000001">
    <property type="entry name" value="Putative DENN domain-containing protein 1A"/>
    <property type="match status" value="1"/>
</dbReference>
<dbReference type="Pfam" id="PF03456">
    <property type="entry name" value="uDENN"/>
    <property type="match status" value="1"/>
</dbReference>
<dbReference type="Gene3D" id="3.40.50.11500">
    <property type="match status" value="1"/>
</dbReference>
<dbReference type="GO" id="GO:0030136">
    <property type="term" value="C:clathrin-coated vesicle"/>
    <property type="evidence" value="ECO:0007669"/>
    <property type="project" value="UniProtKB-SubCell"/>
</dbReference>